<evidence type="ECO:0000313" key="3">
    <source>
        <dbReference type="Proteomes" id="UP000000305"/>
    </source>
</evidence>
<evidence type="ECO:0000256" key="1">
    <source>
        <dbReference type="SAM" id="MobiDB-lite"/>
    </source>
</evidence>
<accession>E9I0B1</accession>
<sequence length="177" mass="19664">MFETKPLLGKNFHATSKHDSGQQESYCLVTCYHFRTGEPENANDAPPAGVQLPVEGTQASDRDTVERAISVARARLLEALVRNPPPTELATMLTTIPPSLDKIDQYYHFVTLYNGTLSILYHHIKATSPIMLQRDDHVNSDNDMFVRSGILTHAFIEDQNTASSLNEARNLSLSLAP</sequence>
<organism evidence="2 3">
    <name type="scientific">Daphnia pulex</name>
    <name type="common">Water flea</name>
    <dbReference type="NCBI Taxonomy" id="6669"/>
    <lineage>
        <taxon>Eukaryota</taxon>
        <taxon>Metazoa</taxon>
        <taxon>Ecdysozoa</taxon>
        <taxon>Arthropoda</taxon>
        <taxon>Crustacea</taxon>
        <taxon>Branchiopoda</taxon>
        <taxon>Diplostraca</taxon>
        <taxon>Cladocera</taxon>
        <taxon>Anomopoda</taxon>
        <taxon>Daphniidae</taxon>
        <taxon>Daphnia</taxon>
    </lineage>
</organism>
<reference evidence="2 3" key="1">
    <citation type="journal article" date="2011" name="Science">
        <title>The ecoresponsive genome of Daphnia pulex.</title>
        <authorList>
            <person name="Colbourne J.K."/>
            <person name="Pfrender M.E."/>
            <person name="Gilbert D."/>
            <person name="Thomas W.K."/>
            <person name="Tucker A."/>
            <person name="Oakley T.H."/>
            <person name="Tokishita S."/>
            <person name="Aerts A."/>
            <person name="Arnold G.J."/>
            <person name="Basu M.K."/>
            <person name="Bauer D.J."/>
            <person name="Caceres C.E."/>
            <person name="Carmel L."/>
            <person name="Casola C."/>
            <person name="Choi J.H."/>
            <person name="Detter J.C."/>
            <person name="Dong Q."/>
            <person name="Dusheyko S."/>
            <person name="Eads B.D."/>
            <person name="Frohlich T."/>
            <person name="Geiler-Samerotte K.A."/>
            <person name="Gerlach D."/>
            <person name="Hatcher P."/>
            <person name="Jogdeo S."/>
            <person name="Krijgsveld J."/>
            <person name="Kriventseva E.V."/>
            <person name="Kultz D."/>
            <person name="Laforsch C."/>
            <person name="Lindquist E."/>
            <person name="Lopez J."/>
            <person name="Manak J.R."/>
            <person name="Muller J."/>
            <person name="Pangilinan J."/>
            <person name="Patwardhan R.P."/>
            <person name="Pitluck S."/>
            <person name="Pritham E.J."/>
            <person name="Rechtsteiner A."/>
            <person name="Rho M."/>
            <person name="Rogozin I.B."/>
            <person name="Sakarya O."/>
            <person name="Salamov A."/>
            <person name="Schaack S."/>
            <person name="Shapiro H."/>
            <person name="Shiga Y."/>
            <person name="Skalitzky C."/>
            <person name="Smith Z."/>
            <person name="Souvorov A."/>
            <person name="Sung W."/>
            <person name="Tang Z."/>
            <person name="Tsuchiya D."/>
            <person name="Tu H."/>
            <person name="Vos H."/>
            <person name="Wang M."/>
            <person name="Wolf Y.I."/>
            <person name="Yamagata H."/>
            <person name="Yamada T."/>
            <person name="Ye Y."/>
            <person name="Shaw J.R."/>
            <person name="Andrews J."/>
            <person name="Crease T.J."/>
            <person name="Tang H."/>
            <person name="Lucas S.M."/>
            <person name="Robertson H.M."/>
            <person name="Bork P."/>
            <person name="Koonin E.V."/>
            <person name="Zdobnov E.M."/>
            <person name="Grigoriev I.V."/>
            <person name="Lynch M."/>
            <person name="Boore J.L."/>
        </authorList>
    </citation>
    <scope>NUCLEOTIDE SEQUENCE [LARGE SCALE GENOMIC DNA]</scope>
</reference>
<name>E9I0B1_DAPPU</name>
<evidence type="ECO:0000313" key="2">
    <source>
        <dbReference type="EMBL" id="EFX62570.1"/>
    </source>
</evidence>
<gene>
    <name evidence="2" type="ORF">DAPPUDRAFT_270202</name>
</gene>
<dbReference type="EMBL" id="GL733509">
    <property type="protein sequence ID" value="EFX62570.1"/>
    <property type="molecule type" value="Genomic_DNA"/>
</dbReference>
<dbReference type="InParanoid" id="E9I0B1"/>
<dbReference type="KEGG" id="dpx:DAPPUDRAFT_270202"/>
<protein>
    <submittedName>
        <fullName evidence="2">Uncharacterized protein</fullName>
    </submittedName>
</protein>
<feature type="region of interest" description="Disordered" evidence="1">
    <location>
        <begin position="39"/>
        <end position="60"/>
    </location>
</feature>
<proteinExistence type="predicted"/>
<dbReference type="Proteomes" id="UP000000305">
    <property type="component" value="Unassembled WGS sequence"/>
</dbReference>
<dbReference type="AlphaFoldDB" id="E9I0B1"/>
<dbReference type="HOGENOM" id="CLU_1519377_0_0_1"/>
<keyword evidence="3" id="KW-1185">Reference proteome</keyword>